<dbReference type="PANTHER" id="PTHR47348:SF3">
    <property type="entry name" value="MEIOTICALLY UP-REGULATED GENE 190 PROTEIN"/>
    <property type="match status" value="1"/>
</dbReference>
<organism evidence="10 11">
    <name type="scientific">Diversispora eburnea</name>
    <dbReference type="NCBI Taxonomy" id="1213867"/>
    <lineage>
        <taxon>Eukaryota</taxon>
        <taxon>Fungi</taxon>
        <taxon>Fungi incertae sedis</taxon>
        <taxon>Mucoromycota</taxon>
        <taxon>Glomeromycotina</taxon>
        <taxon>Glomeromycetes</taxon>
        <taxon>Diversisporales</taxon>
        <taxon>Diversisporaceae</taxon>
        <taxon>Diversispora</taxon>
    </lineage>
</organism>
<evidence type="ECO:0000256" key="6">
    <source>
        <dbReference type="SAM" id="MobiDB-lite"/>
    </source>
</evidence>
<dbReference type="PROSITE" id="PS50004">
    <property type="entry name" value="C2"/>
    <property type="match status" value="2"/>
</dbReference>
<evidence type="ECO:0000313" key="11">
    <source>
        <dbReference type="Proteomes" id="UP000789706"/>
    </source>
</evidence>
<sequence length="948" mass="107540">MASHTIINNKNNSEMKDKNQGTGSSSSDETLFTEEFEMQNGIVNPKEQRLRKEPFYTHTFASGSEHTNNKRNKRLEQHTEDQSNNENNENNDQTSAQIIHGFQRINYEFALLFFMVSIASYLIGYFGFTFVWIIFILYQAVMWYFNMVKDNTERLRWEIRREIAEDKLKTDEGETVEWLNYLLQQVWRIFDPVLLCGLRDMIEDAMSGCAPAIVRATDIGEFEIGLIAPRIEKYGIFFAPTLKDPITNLTKIYAYSIKILARRETEDDEDIVVGETTISFRAKSSTSTINDAPPHILAWIKSGISAIIPLKVELTGLKASVHFEIKITGSTPFVTAGRFSFLNFPDYEVGVMPLISMNIAQFPIFKQFMRNTVHTVLEEFTYPKYIDVDLAQFLVGDGLLHDTQAIGIMKVDVLQAKYLNKVDASGENDPYVLVSLDPSPHMSHPSTRVIENCANPVWSETLFIKIPQLDIVDEHVKLKLNVMDWDRFTQNDSIGAYWIDIKNAIGDGKEEKKIHDGYVDIHSKPNGGESRGKLRFLLSYYPKLPNDVKPSSSQTSGILGLQIHQAMSLQITAPPYSENKSDNHKSSKNPNPYAVVYINDSQDDPVIGIVTLTLKELFEKNEKKECSKWFTLRHGIGCGKVRLSFFYKTLSMKLSPKEKGYEVGTLMIHSIVALGLDMNLANSNIFLTLTLSGAEFKQTTSISNSNPPTWLNEADGEKQIRFGVLRRHRTALIIRLKQKKLFGIMYTIGTAILWLRDILDCREAEVEIPIFSGLTDVKVGGNHSHSDEASHNLSVLGEGAGPSEQNACAGPEEFEENDISSGDFPLPCDFRIDGELKGHLRLKVYFQSGLSISHEGNIKHTLTGANESVLYQNPFKNLHEINGDLDIEERGEPNGEIYDIEMPGEKRINEFRRRKTLRQMKWAKDLVGTKLTAMSGKREDKEIFEREL</sequence>
<accession>A0A9N8ZWN0</accession>
<dbReference type="PROSITE" id="PS51847">
    <property type="entry name" value="SMP"/>
    <property type="match status" value="1"/>
</dbReference>
<keyword evidence="7" id="KW-1133">Transmembrane helix</keyword>
<evidence type="ECO:0000313" key="10">
    <source>
        <dbReference type="EMBL" id="CAG8509291.1"/>
    </source>
</evidence>
<evidence type="ECO:0000256" key="3">
    <source>
        <dbReference type="ARBA" id="ARBA00023055"/>
    </source>
</evidence>
<dbReference type="AlphaFoldDB" id="A0A9N8ZWN0"/>
<evidence type="ECO:0000256" key="5">
    <source>
        <dbReference type="ARBA" id="ARBA00023136"/>
    </source>
</evidence>
<evidence type="ECO:0000256" key="1">
    <source>
        <dbReference type="ARBA" id="ARBA00004370"/>
    </source>
</evidence>
<dbReference type="InterPro" id="IPR057349">
    <property type="entry name" value="C2_Mug190_3rd"/>
</dbReference>
<dbReference type="Pfam" id="PF25331">
    <property type="entry name" value="C2_Mug190_3rd"/>
    <property type="match status" value="1"/>
</dbReference>
<dbReference type="InterPro" id="IPR031468">
    <property type="entry name" value="SMP_LBD"/>
</dbReference>
<feature type="region of interest" description="Disordered" evidence="6">
    <location>
        <begin position="782"/>
        <end position="819"/>
    </location>
</feature>
<dbReference type="Gene3D" id="2.60.40.150">
    <property type="entry name" value="C2 domain"/>
    <property type="match status" value="1"/>
</dbReference>
<dbReference type="OrthoDB" id="419768at2759"/>
<evidence type="ECO:0000256" key="4">
    <source>
        <dbReference type="ARBA" id="ARBA00023121"/>
    </source>
</evidence>
<dbReference type="EMBL" id="CAJVPK010000430">
    <property type="protein sequence ID" value="CAG8509291.1"/>
    <property type="molecule type" value="Genomic_DNA"/>
</dbReference>
<dbReference type="InterPro" id="IPR000008">
    <property type="entry name" value="C2_dom"/>
</dbReference>
<dbReference type="GO" id="GO:0016020">
    <property type="term" value="C:membrane"/>
    <property type="evidence" value="ECO:0007669"/>
    <property type="project" value="UniProtKB-SubCell"/>
</dbReference>
<name>A0A9N8ZWN0_9GLOM</name>
<feature type="transmembrane region" description="Helical" evidence="7">
    <location>
        <begin position="105"/>
        <end position="123"/>
    </location>
</feature>
<keyword evidence="2" id="KW-0813">Transport</keyword>
<feature type="domain" description="C2" evidence="8">
    <location>
        <begin position="646"/>
        <end position="768"/>
    </location>
</feature>
<gene>
    <name evidence="10" type="ORF">DEBURN_LOCUS5089</name>
</gene>
<keyword evidence="5 7" id="KW-0472">Membrane</keyword>
<dbReference type="PANTHER" id="PTHR47348">
    <property type="entry name" value="MEIOTICALLY UP-REGULATED GENE 190 PROTEIN"/>
    <property type="match status" value="1"/>
</dbReference>
<comment type="subcellular location">
    <subcellularLocation>
        <location evidence="1">Membrane</location>
    </subcellularLocation>
</comment>
<evidence type="ECO:0000256" key="7">
    <source>
        <dbReference type="SAM" id="Phobius"/>
    </source>
</evidence>
<proteinExistence type="predicted"/>
<protein>
    <submittedName>
        <fullName evidence="10">6454_t:CDS:1</fullName>
    </submittedName>
</protein>
<feature type="domain" description="SMP-LTD" evidence="9">
    <location>
        <begin position="172"/>
        <end position="391"/>
    </location>
</feature>
<feature type="domain" description="C2" evidence="8">
    <location>
        <begin position="389"/>
        <end position="515"/>
    </location>
</feature>
<feature type="compositionally biased region" description="Polar residues" evidence="6">
    <location>
        <begin position="20"/>
        <end position="30"/>
    </location>
</feature>
<dbReference type="Pfam" id="PF00168">
    <property type="entry name" value="C2"/>
    <property type="match status" value="1"/>
</dbReference>
<keyword evidence="7" id="KW-0812">Transmembrane</keyword>
<dbReference type="GO" id="GO:0008289">
    <property type="term" value="F:lipid binding"/>
    <property type="evidence" value="ECO:0007669"/>
    <property type="project" value="UniProtKB-KW"/>
</dbReference>
<reference evidence="10" key="1">
    <citation type="submission" date="2021-06" db="EMBL/GenBank/DDBJ databases">
        <authorList>
            <person name="Kallberg Y."/>
            <person name="Tangrot J."/>
            <person name="Rosling A."/>
        </authorList>
    </citation>
    <scope>NUCLEOTIDE SEQUENCE</scope>
    <source>
        <strain evidence="10">AZ414A</strain>
    </source>
</reference>
<dbReference type="SMART" id="SM00239">
    <property type="entry name" value="C2"/>
    <property type="match status" value="1"/>
</dbReference>
<dbReference type="SUPFAM" id="SSF49562">
    <property type="entry name" value="C2 domain (Calcium/lipid-binding domain, CaLB)"/>
    <property type="match status" value="1"/>
</dbReference>
<keyword evidence="4" id="KW-0446">Lipid-binding</keyword>
<feature type="compositionally biased region" description="Polar residues" evidence="6">
    <location>
        <begin position="1"/>
        <end position="12"/>
    </location>
</feature>
<feature type="region of interest" description="Disordered" evidence="6">
    <location>
        <begin position="1"/>
        <end position="93"/>
    </location>
</feature>
<dbReference type="InterPro" id="IPR035892">
    <property type="entry name" value="C2_domain_sf"/>
</dbReference>
<dbReference type="Pfam" id="PF25669">
    <property type="entry name" value="SMP_MUG190-like"/>
    <property type="match status" value="1"/>
</dbReference>
<dbReference type="Proteomes" id="UP000789706">
    <property type="component" value="Unassembled WGS sequence"/>
</dbReference>
<comment type="caution">
    <text evidence="10">The sequence shown here is derived from an EMBL/GenBank/DDBJ whole genome shotgun (WGS) entry which is preliminary data.</text>
</comment>
<dbReference type="GO" id="GO:0006869">
    <property type="term" value="P:lipid transport"/>
    <property type="evidence" value="ECO:0007669"/>
    <property type="project" value="UniProtKB-KW"/>
</dbReference>
<keyword evidence="11" id="KW-1185">Reference proteome</keyword>
<feature type="compositionally biased region" description="Basic and acidic residues" evidence="6">
    <location>
        <begin position="46"/>
        <end position="55"/>
    </location>
</feature>
<keyword evidence="3" id="KW-0445">Lipid transport</keyword>
<evidence type="ECO:0000259" key="8">
    <source>
        <dbReference type="PROSITE" id="PS50004"/>
    </source>
</evidence>
<evidence type="ECO:0000259" key="9">
    <source>
        <dbReference type="PROSITE" id="PS51847"/>
    </source>
</evidence>
<dbReference type="CDD" id="cd00030">
    <property type="entry name" value="C2"/>
    <property type="match status" value="2"/>
</dbReference>
<evidence type="ECO:0000256" key="2">
    <source>
        <dbReference type="ARBA" id="ARBA00022448"/>
    </source>
</evidence>